<keyword evidence="3" id="KW-1185">Reference proteome</keyword>
<feature type="region of interest" description="Disordered" evidence="1">
    <location>
        <begin position="179"/>
        <end position="259"/>
    </location>
</feature>
<dbReference type="AlphaFoldDB" id="A0A1C5H0V6"/>
<accession>A0A1C5H0V6</accession>
<gene>
    <name evidence="2" type="ORF">GA0074704_0861</name>
</gene>
<feature type="region of interest" description="Disordered" evidence="1">
    <location>
        <begin position="111"/>
        <end position="165"/>
    </location>
</feature>
<organism evidence="2 3">
    <name type="scientific">Micromonospora siamensis</name>
    <dbReference type="NCBI Taxonomy" id="299152"/>
    <lineage>
        <taxon>Bacteria</taxon>
        <taxon>Bacillati</taxon>
        <taxon>Actinomycetota</taxon>
        <taxon>Actinomycetes</taxon>
        <taxon>Micromonosporales</taxon>
        <taxon>Micromonosporaceae</taxon>
        <taxon>Micromonospora</taxon>
    </lineage>
</organism>
<dbReference type="Proteomes" id="UP000198210">
    <property type="component" value="Chromosome I"/>
</dbReference>
<proteinExistence type="predicted"/>
<sequence>MDACPLVVFVVSPGTAERAADAGGRNRGRATSRRLVMSFHARGLVDEGRHGWGARDIGIRRVAAGCPHPWRGVNPGHRGRQGRPCWAAQRIREVGTAAGAIESRRDVARISGRKAARHLRRRVQRSGRKAALASSTSARVAPGTDTSTRRDPSRRSGTAGCRPAAGRCGRTLCTSIKAARYGPHAPPPGRASVAPLALRLRPRNTPGGWRGSGEPKGPPQNDRPLTGMLWAGSRPDRAATSPRGVGERTPSASASWRRSRGCGYCASGGGAPAPGWPGLRRRVPVRGWLR</sequence>
<dbReference type="EMBL" id="LT607751">
    <property type="protein sequence ID" value="SCG39692.1"/>
    <property type="molecule type" value="Genomic_DNA"/>
</dbReference>
<feature type="compositionally biased region" description="Basic residues" evidence="1">
    <location>
        <begin position="111"/>
        <end position="128"/>
    </location>
</feature>
<protein>
    <submittedName>
        <fullName evidence="2">Uncharacterized protein</fullName>
    </submittedName>
</protein>
<evidence type="ECO:0000256" key="1">
    <source>
        <dbReference type="SAM" id="MobiDB-lite"/>
    </source>
</evidence>
<reference evidence="2 3" key="1">
    <citation type="submission" date="2016-06" db="EMBL/GenBank/DDBJ databases">
        <authorList>
            <person name="Kjaerup R.B."/>
            <person name="Dalgaard T.S."/>
            <person name="Juul-Madsen H.R."/>
        </authorList>
    </citation>
    <scope>NUCLEOTIDE SEQUENCE [LARGE SCALE GENOMIC DNA]</scope>
    <source>
        <strain evidence="2 3">DSM 45097</strain>
    </source>
</reference>
<evidence type="ECO:0000313" key="2">
    <source>
        <dbReference type="EMBL" id="SCG39692.1"/>
    </source>
</evidence>
<name>A0A1C5H0V6_9ACTN</name>
<evidence type="ECO:0000313" key="3">
    <source>
        <dbReference type="Proteomes" id="UP000198210"/>
    </source>
</evidence>